<dbReference type="WBParaSite" id="SBAD_0000881701-mRNA-1">
    <property type="protein sequence ID" value="SBAD_0000881701-mRNA-1"/>
    <property type="gene ID" value="SBAD_0000881701"/>
</dbReference>
<accession>A0A183IY08</accession>
<protein>
    <submittedName>
        <fullName evidence="2">Med13_N domain-containing protein</fullName>
    </submittedName>
</protein>
<organism evidence="2">
    <name type="scientific">Soboliphyme baturini</name>
    <dbReference type="NCBI Taxonomy" id="241478"/>
    <lineage>
        <taxon>Eukaryota</taxon>
        <taxon>Metazoa</taxon>
        <taxon>Ecdysozoa</taxon>
        <taxon>Nematoda</taxon>
        <taxon>Enoplea</taxon>
        <taxon>Dorylaimia</taxon>
        <taxon>Dioctophymatida</taxon>
        <taxon>Dioctophymatoidea</taxon>
        <taxon>Soboliphymatidae</taxon>
        <taxon>Soboliphyme</taxon>
    </lineage>
</organism>
<dbReference type="InterPro" id="IPR029044">
    <property type="entry name" value="Nucleotide-diphossugar_trans"/>
</dbReference>
<feature type="compositionally biased region" description="Low complexity" evidence="1">
    <location>
        <begin position="265"/>
        <end position="275"/>
    </location>
</feature>
<proteinExistence type="predicted"/>
<feature type="region of interest" description="Disordered" evidence="1">
    <location>
        <begin position="183"/>
        <end position="211"/>
    </location>
</feature>
<evidence type="ECO:0000256" key="1">
    <source>
        <dbReference type="SAM" id="MobiDB-lite"/>
    </source>
</evidence>
<reference evidence="2" key="1">
    <citation type="submission" date="2016-06" db="UniProtKB">
        <authorList>
            <consortium name="WormBaseParasite"/>
        </authorList>
    </citation>
    <scope>IDENTIFICATION</scope>
</reference>
<feature type="region of interest" description="Disordered" evidence="1">
    <location>
        <begin position="262"/>
        <end position="282"/>
    </location>
</feature>
<dbReference type="AlphaFoldDB" id="A0A183IY08"/>
<name>A0A183IY08_9BILA</name>
<dbReference type="Gene3D" id="3.90.550.10">
    <property type="entry name" value="Spore Coat Polysaccharide Biosynthesis Protein SpsA, Chain A"/>
    <property type="match status" value="1"/>
</dbReference>
<sequence>LHTFCSYAKDVKIIHFLGKWKPWQHTTDGSTGVLQKADPETQAEHLQLWWDIFNQQVVPQLQPELCPHGELSTPTLDRLAHAFWTALPEDERSLSSRHVVFCPIVLQQNLSSSSLNEFQLKESKDSPSSSSFSHVVFTPSGWVKEKMSAGQSAYEEIVRKLQREAAKRPTYLVPLASQHSSAAKYSDTITKHPTPTDVGGADTEHKHSQTRLPEMTKSLNILACESDHHYRPRGQGGGSCGGGGGGGSCDNDVRLVNVPSVLARSSPPSDSPSGDGVEKPLHAEGSSSVSACYGFIAPKSDEKVCFIMLYFFLKLTANEGGRTEILAVSNVLHIVVVRHVYVSVKVGLAFALAKAKPHHGILTQTNLS</sequence>
<feature type="compositionally biased region" description="Polar residues" evidence="1">
    <location>
        <begin position="183"/>
        <end position="193"/>
    </location>
</feature>
<evidence type="ECO:0000313" key="2">
    <source>
        <dbReference type="WBParaSite" id="SBAD_0000881701-mRNA-1"/>
    </source>
</evidence>